<feature type="transmembrane region" description="Helical" evidence="1">
    <location>
        <begin position="46"/>
        <end position="68"/>
    </location>
</feature>
<dbReference type="InterPro" id="IPR038750">
    <property type="entry name" value="YczE/YyaS-like"/>
</dbReference>
<keyword evidence="1" id="KW-0472">Membrane</keyword>
<feature type="transmembrane region" description="Helical" evidence="1">
    <location>
        <begin position="75"/>
        <end position="102"/>
    </location>
</feature>
<evidence type="ECO:0000313" key="2">
    <source>
        <dbReference type="EMBL" id="MBA2176455.1"/>
    </source>
</evidence>
<gene>
    <name evidence="2" type="ORF">H0266_16270</name>
</gene>
<organism evidence="2 3">
    <name type="scientific">Halobacillus locisalis</name>
    <dbReference type="NCBI Taxonomy" id="220753"/>
    <lineage>
        <taxon>Bacteria</taxon>
        <taxon>Bacillati</taxon>
        <taxon>Bacillota</taxon>
        <taxon>Bacilli</taxon>
        <taxon>Bacillales</taxon>
        <taxon>Bacillaceae</taxon>
        <taxon>Halobacillus</taxon>
    </lineage>
</organism>
<dbReference type="PANTHER" id="PTHR40078">
    <property type="entry name" value="INTEGRAL MEMBRANE PROTEIN-RELATED"/>
    <property type="match status" value="1"/>
</dbReference>
<keyword evidence="3" id="KW-1185">Reference proteome</keyword>
<dbReference type="RefSeq" id="WP_181473475.1">
    <property type="nucleotide sequence ID" value="NZ_JACEFG010000003.1"/>
</dbReference>
<dbReference type="Pfam" id="PF19700">
    <property type="entry name" value="DUF6198"/>
    <property type="match status" value="1"/>
</dbReference>
<feature type="transmembrane region" description="Helical" evidence="1">
    <location>
        <begin position="108"/>
        <end position="127"/>
    </location>
</feature>
<accession>A0A838CXG5</accession>
<dbReference type="EMBL" id="JACEFG010000003">
    <property type="protein sequence ID" value="MBA2176455.1"/>
    <property type="molecule type" value="Genomic_DNA"/>
</dbReference>
<evidence type="ECO:0000313" key="3">
    <source>
        <dbReference type="Proteomes" id="UP000571017"/>
    </source>
</evidence>
<feature type="transmembrane region" description="Helical" evidence="1">
    <location>
        <begin position="9"/>
        <end position="26"/>
    </location>
</feature>
<keyword evidence="1" id="KW-1133">Transmembrane helix</keyword>
<reference evidence="2 3" key="1">
    <citation type="journal article" date="2004" name="Extremophiles">
        <title>Halobacillus locisalis sp. nov., a halophilic bacterium isolated from a marine solar saltern of the Yellow Sea in Korea.</title>
        <authorList>
            <person name="Yoon J.H."/>
            <person name="Kang K.H."/>
            <person name="Oh T.K."/>
            <person name="Park Y.H."/>
        </authorList>
    </citation>
    <scope>NUCLEOTIDE SEQUENCE [LARGE SCALE GENOMIC DNA]</scope>
    <source>
        <strain evidence="2 3">KCTC 3788</strain>
    </source>
</reference>
<dbReference type="Proteomes" id="UP000571017">
    <property type="component" value="Unassembled WGS sequence"/>
</dbReference>
<protein>
    <submittedName>
        <fullName evidence="2">Membrane protein</fullName>
    </submittedName>
</protein>
<comment type="caution">
    <text evidence="2">The sequence shown here is derived from an EMBL/GenBank/DDBJ whole genome shotgun (WGS) entry which is preliminary data.</text>
</comment>
<dbReference type="PANTHER" id="PTHR40078:SF1">
    <property type="entry name" value="INTEGRAL MEMBRANE PROTEIN"/>
    <property type="match status" value="1"/>
</dbReference>
<proteinExistence type="predicted"/>
<sequence length="203" mass="21776">MKKMTIRTLFYILGLITIALGITLTIKADLGAGAWDAVNVGLSESVGLTVGNWVMIIGGILIFSNALIAKEKPDLFAVITILVLGQVIDFWMLTVLGGWSVAGFLPQLAVLLTGIVVIAFGVSLYLQPKFSLNPVDGFMVALQKRFNLNLRVAKTITEVFALVMAFLLGGPIGLGTVVILVLIGPAIQFFDPKANRVMNKMLS</sequence>
<keyword evidence="1" id="KW-0812">Transmembrane</keyword>
<dbReference type="AlphaFoldDB" id="A0A838CXG5"/>
<evidence type="ECO:0000256" key="1">
    <source>
        <dbReference type="SAM" id="Phobius"/>
    </source>
</evidence>
<name>A0A838CXG5_9BACI</name>